<evidence type="ECO:0008006" key="3">
    <source>
        <dbReference type="Google" id="ProtNLM"/>
    </source>
</evidence>
<dbReference type="eggNOG" id="COG0515">
    <property type="taxonomic scope" value="Bacteria"/>
</dbReference>
<protein>
    <recommendedName>
        <fullName evidence="3">Lipoprotein</fullName>
    </recommendedName>
</protein>
<dbReference type="AlphaFoldDB" id="K6WHZ0"/>
<reference evidence="1 2" key="1">
    <citation type="submission" date="2012-08" db="EMBL/GenBank/DDBJ databases">
        <title>Whole genome shotgun sequence of Gordonia rhizosphera NBRC 16068.</title>
        <authorList>
            <person name="Takarada H."/>
            <person name="Isaki S."/>
            <person name="Hosoyama A."/>
            <person name="Tsuchikane K."/>
            <person name="Katsumata H."/>
            <person name="Baba S."/>
            <person name="Ohji S."/>
            <person name="Yamazaki S."/>
            <person name="Fujita N."/>
        </authorList>
    </citation>
    <scope>NUCLEOTIDE SEQUENCE [LARGE SCALE GENOMIC DNA]</scope>
    <source>
        <strain evidence="1 2">NBRC 16068</strain>
    </source>
</reference>
<keyword evidence="2" id="KW-1185">Reference proteome</keyword>
<comment type="caution">
    <text evidence="1">The sequence shown here is derived from an EMBL/GenBank/DDBJ whole genome shotgun (WGS) entry which is preliminary data.</text>
</comment>
<sequence length="272" mass="28394">MRNVAVAIAFLGAALGGLLVGCSSAGPFRTAGPPSTVTVRHTVTAAPPTITNAAPSSASDADAHGFFVFGEGARCLGDDNAEMYMRTEKSALVVCRSETNDLYYRGYRMSDGATIDLYDVYRQPGGFVAVNAPDNARYVITRDGFQLIQNGTVVLNESAVEVGPEQGVQAPVTQAASMVVLGSTSGVGPDARGYGTEQPAVISMGSCPNAISQIVWRDWGASVAHGSGLGCVQTGQPPRYALVASDIGMCQGVLAYRTLQISTNPPQDICHW</sequence>
<evidence type="ECO:0000313" key="1">
    <source>
        <dbReference type="EMBL" id="GAB93381.1"/>
    </source>
</evidence>
<dbReference type="STRING" id="1108045.GORHZ_217_00090"/>
<dbReference type="PROSITE" id="PS51257">
    <property type="entry name" value="PROKAR_LIPOPROTEIN"/>
    <property type="match status" value="1"/>
</dbReference>
<proteinExistence type="predicted"/>
<gene>
    <name evidence="1" type="ORF">GORHZ_217_00090</name>
</gene>
<dbReference type="Proteomes" id="UP000008363">
    <property type="component" value="Unassembled WGS sequence"/>
</dbReference>
<dbReference type="EMBL" id="BAHC01000217">
    <property type="protein sequence ID" value="GAB93381.1"/>
    <property type="molecule type" value="Genomic_DNA"/>
</dbReference>
<name>K6WHZ0_9ACTN</name>
<evidence type="ECO:0000313" key="2">
    <source>
        <dbReference type="Proteomes" id="UP000008363"/>
    </source>
</evidence>
<organism evidence="1 2">
    <name type="scientific">Gordonia rhizosphera NBRC 16068</name>
    <dbReference type="NCBI Taxonomy" id="1108045"/>
    <lineage>
        <taxon>Bacteria</taxon>
        <taxon>Bacillati</taxon>
        <taxon>Actinomycetota</taxon>
        <taxon>Actinomycetes</taxon>
        <taxon>Mycobacteriales</taxon>
        <taxon>Gordoniaceae</taxon>
        <taxon>Gordonia</taxon>
    </lineage>
</organism>
<accession>K6WHZ0</accession>